<evidence type="ECO:0000313" key="3">
    <source>
        <dbReference type="EMBL" id="URA09971.1"/>
    </source>
</evidence>
<feature type="transmembrane region" description="Helical" evidence="1">
    <location>
        <begin position="140"/>
        <end position="162"/>
    </location>
</feature>
<feature type="transmembrane region" description="Helical" evidence="1">
    <location>
        <begin position="33"/>
        <end position="56"/>
    </location>
</feature>
<dbReference type="SMART" id="SM00091">
    <property type="entry name" value="PAS"/>
    <property type="match status" value="2"/>
</dbReference>
<keyword evidence="1" id="KW-0472">Membrane</keyword>
<sequence>MGFIGLYFLVLLGVFFLFLWANLTNYKLAAARVLGSIAFLLLLWVFSKLMLVSGIGWESTRFWMWFMTSLTWILPAAFLHFVIELKRATPGKIYYHFGVITSYLVPIVSITIFSFLSSFSPTKYIFIGQWVWDGLVSPQLLSMQMGLTLLYFIASIGVLLAGRYSFMDILMITVAFVAFFLRTMLLSFNIAVYWRGWLVYQPLLALVSYFFFWLVYRKHFWLEESLSFPVLNQLLKNFSLPILIVKKNHTLWYLNTPMQKLMGGKIPLSLQECVEKIENAEEFLALFDKLSPSQPTKYQVVRIRTEDKAYTFYAHLEVILLRKNIIAGYVVTFTPLESEMVSHLAEKQVRLHNKLLALQTVYHDTIHSLDTPIILTNTEWNITEINASAQKLLGISEEISSVIGKPLPIPQVVKDQMHNNKEEKFIFDIHFTDKAWQNLRTQRKDTSILQFSIKKLTDAYLIVLEDKEKASQEEHYQHFENRFYRSLHQLTITILENPSPPPWEHILTTFREIFPIPGCIVSISEVKHNELVTIKSLQGVDTSFLEKVENLLGRQIFSLPLRIPPHFSMEKSIMKSGKINHITGGLQELFFYTLNPIVAMILEHMIQPGDTYSLGISTGEEIHALLVVIIKKGYTFSDLEWLETFGEKIGHILYLRKKLLTCLEKQPSDNQASSNV</sequence>
<dbReference type="Gene3D" id="3.30.450.20">
    <property type="entry name" value="PAS domain"/>
    <property type="match status" value="1"/>
</dbReference>
<feature type="transmembrane region" description="Helical" evidence="1">
    <location>
        <begin position="95"/>
        <end position="120"/>
    </location>
</feature>
<dbReference type="CDD" id="cd00130">
    <property type="entry name" value="PAS"/>
    <property type="match status" value="1"/>
</dbReference>
<proteinExistence type="predicted"/>
<keyword evidence="1" id="KW-0812">Transmembrane</keyword>
<organism evidence="3 4">
    <name type="scientific">Thermospira aquatica</name>
    <dbReference type="NCBI Taxonomy" id="2828656"/>
    <lineage>
        <taxon>Bacteria</taxon>
        <taxon>Pseudomonadati</taxon>
        <taxon>Spirochaetota</taxon>
        <taxon>Spirochaetia</taxon>
        <taxon>Brevinematales</taxon>
        <taxon>Thermospiraceae</taxon>
        <taxon>Thermospira</taxon>
    </lineage>
</organism>
<feature type="transmembrane region" description="Helical" evidence="1">
    <location>
        <begin position="169"/>
        <end position="191"/>
    </location>
</feature>
<reference evidence="3" key="2">
    <citation type="submission" date="2022-06" db="EMBL/GenBank/DDBJ databases">
        <title>Thermospira aquatica gen. nov., sp. nov.</title>
        <authorList>
            <person name="Ben Ali Gam Z."/>
            <person name="Labat M."/>
        </authorList>
    </citation>
    <scope>NUCLEOTIDE SEQUENCE</scope>
    <source>
        <strain evidence="3">F1F22</strain>
    </source>
</reference>
<feature type="domain" description="PAS" evidence="2">
    <location>
        <begin position="358"/>
        <end position="398"/>
    </location>
</feature>
<dbReference type="SUPFAM" id="SSF55785">
    <property type="entry name" value="PYP-like sensor domain (PAS domain)"/>
    <property type="match status" value="1"/>
</dbReference>
<evidence type="ECO:0000313" key="4">
    <source>
        <dbReference type="Proteomes" id="UP001056539"/>
    </source>
</evidence>
<feature type="transmembrane region" description="Helical" evidence="1">
    <location>
        <begin position="197"/>
        <end position="216"/>
    </location>
</feature>
<dbReference type="Pfam" id="PF00989">
    <property type="entry name" value="PAS"/>
    <property type="match status" value="1"/>
</dbReference>
<dbReference type="GO" id="GO:0006355">
    <property type="term" value="P:regulation of DNA-templated transcription"/>
    <property type="evidence" value="ECO:0007669"/>
    <property type="project" value="InterPro"/>
</dbReference>
<dbReference type="EMBL" id="CP073355">
    <property type="protein sequence ID" value="URA09971.1"/>
    <property type="molecule type" value="Genomic_DNA"/>
</dbReference>
<dbReference type="KEGG" id="taqu:KDW03_10895"/>
<keyword evidence="1" id="KW-1133">Transmembrane helix</keyword>
<reference evidence="3" key="1">
    <citation type="submission" date="2021-04" db="EMBL/GenBank/DDBJ databases">
        <authorList>
            <person name="Postec A."/>
        </authorList>
    </citation>
    <scope>NUCLEOTIDE SEQUENCE</scope>
    <source>
        <strain evidence="3">F1F22</strain>
    </source>
</reference>
<accession>A0AAX3BCS9</accession>
<dbReference type="AlphaFoldDB" id="A0AAX3BCS9"/>
<evidence type="ECO:0000259" key="2">
    <source>
        <dbReference type="PROSITE" id="PS50112"/>
    </source>
</evidence>
<evidence type="ECO:0000256" key="1">
    <source>
        <dbReference type="SAM" id="Phobius"/>
    </source>
</evidence>
<gene>
    <name evidence="3" type="ORF">KDW03_10895</name>
</gene>
<protein>
    <submittedName>
        <fullName evidence="3">PAS domain-containing protein</fullName>
    </submittedName>
</protein>
<keyword evidence="4" id="KW-1185">Reference proteome</keyword>
<dbReference type="Proteomes" id="UP001056539">
    <property type="component" value="Chromosome"/>
</dbReference>
<dbReference type="PROSITE" id="PS50112">
    <property type="entry name" value="PAS"/>
    <property type="match status" value="1"/>
</dbReference>
<feature type="transmembrane region" description="Helical" evidence="1">
    <location>
        <begin position="62"/>
        <end position="83"/>
    </location>
</feature>
<feature type="transmembrane region" description="Helical" evidence="1">
    <location>
        <begin position="6"/>
        <end position="26"/>
    </location>
</feature>
<name>A0AAX3BCS9_9SPIR</name>
<dbReference type="InterPro" id="IPR013767">
    <property type="entry name" value="PAS_fold"/>
</dbReference>
<dbReference type="RefSeq" id="WP_271435103.1">
    <property type="nucleotide sequence ID" value="NZ_CP073355.1"/>
</dbReference>
<dbReference type="InterPro" id="IPR035965">
    <property type="entry name" value="PAS-like_dom_sf"/>
</dbReference>
<dbReference type="InterPro" id="IPR000014">
    <property type="entry name" value="PAS"/>
</dbReference>